<dbReference type="InterPro" id="IPR056647">
    <property type="entry name" value="DUF7745"/>
</dbReference>
<dbReference type="Pfam" id="PF24924">
    <property type="entry name" value="DUF7745"/>
    <property type="match status" value="1"/>
</dbReference>
<dbReference type="PANTHER" id="PTHR48200:SF1">
    <property type="entry name" value="AMINOTRANSFERASE-LIKE PLANT MOBILE DOMAIN-CONTAINING PROTEIN"/>
    <property type="match status" value="1"/>
</dbReference>
<dbReference type="OrthoDB" id="989836at2759"/>
<keyword evidence="3" id="KW-1185">Reference proteome</keyword>
<dbReference type="EMBL" id="JAHUZN010000013">
    <property type="protein sequence ID" value="KAG8471658.1"/>
    <property type="molecule type" value="Genomic_DNA"/>
</dbReference>
<proteinExistence type="predicted"/>
<dbReference type="AlphaFoldDB" id="A0A8J5XUL6"/>
<evidence type="ECO:0000313" key="2">
    <source>
        <dbReference type="EMBL" id="KAG8471658.1"/>
    </source>
</evidence>
<organism evidence="2 3">
    <name type="scientific">Gossypium anomalum</name>
    <dbReference type="NCBI Taxonomy" id="47600"/>
    <lineage>
        <taxon>Eukaryota</taxon>
        <taxon>Viridiplantae</taxon>
        <taxon>Streptophyta</taxon>
        <taxon>Embryophyta</taxon>
        <taxon>Tracheophyta</taxon>
        <taxon>Spermatophyta</taxon>
        <taxon>Magnoliopsida</taxon>
        <taxon>eudicotyledons</taxon>
        <taxon>Gunneridae</taxon>
        <taxon>Pentapetalae</taxon>
        <taxon>rosids</taxon>
        <taxon>malvids</taxon>
        <taxon>Malvales</taxon>
        <taxon>Malvaceae</taxon>
        <taxon>Malvoideae</taxon>
        <taxon>Gossypium</taxon>
    </lineage>
</organism>
<reference evidence="2 3" key="1">
    <citation type="journal article" date="2021" name="bioRxiv">
        <title>The Gossypium anomalum genome as a resource for cotton improvement and evolutionary analysis of hybrid incompatibility.</title>
        <authorList>
            <person name="Grover C.E."/>
            <person name="Yuan D."/>
            <person name="Arick M.A."/>
            <person name="Miller E.R."/>
            <person name="Hu G."/>
            <person name="Peterson D.G."/>
            <person name="Wendel J.F."/>
            <person name="Udall J.A."/>
        </authorList>
    </citation>
    <scope>NUCLEOTIDE SEQUENCE [LARGE SCALE GENOMIC DNA]</scope>
    <source>
        <strain evidence="2">JFW-Udall</strain>
        <tissue evidence="2">Leaf</tissue>
    </source>
</reference>
<evidence type="ECO:0000259" key="1">
    <source>
        <dbReference type="Pfam" id="PF24924"/>
    </source>
</evidence>
<name>A0A8J5XUL6_9ROSI</name>
<dbReference type="PANTHER" id="PTHR48200">
    <property type="entry name" value="PROTEIN, PUTATIVE-RELATED"/>
    <property type="match status" value="1"/>
</dbReference>
<protein>
    <recommendedName>
        <fullName evidence="1">DUF7745 domain-containing protein</fullName>
    </recommendedName>
</protein>
<accession>A0A8J5XUL6</accession>
<feature type="domain" description="DUF7745" evidence="1">
    <location>
        <begin position="1"/>
        <end position="46"/>
    </location>
</feature>
<sequence>MVQYWNPAYSCFTFGKVDLVPTLEEYMTLLCCPRIQGSKDYVRAANLSTFVKKLMIITGMSEQSLSACRRADEGRFIGYAQLLLVWFYSHFWKVDNVPCQVFLEGYSPLKEAATTLRRDDITEERWLEILQNLREEDVVWTAPWMAPNKSSIIVEVLIGYLFLEFGELLAMHRYSS</sequence>
<gene>
    <name evidence="2" type="ORF">CXB51_037003</name>
</gene>
<comment type="caution">
    <text evidence="2">The sequence shown here is derived from an EMBL/GenBank/DDBJ whole genome shotgun (WGS) entry which is preliminary data.</text>
</comment>
<evidence type="ECO:0000313" key="3">
    <source>
        <dbReference type="Proteomes" id="UP000701853"/>
    </source>
</evidence>
<dbReference type="Proteomes" id="UP000701853">
    <property type="component" value="Chromosome 13"/>
</dbReference>